<evidence type="ECO:0000313" key="2">
    <source>
        <dbReference type="EMBL" id="RUS30884.1"/>
    </source>
</evidence>
<proteinExistence type="predicted"/>
<name>A0A433QM79_9FUNG</name>
<evidence type="ECO:0000256" key="1">
    <source>
        <dbReference type="SAM" id="MobiDB-lite"/>
    </source>
</evidence>
<sequence>MLRFQTVSLLLSSRSAARSWRGSFYNHLEENWAFIRGDAAPSVNGGSSEPPFHLAARSDPPERRIQPGGHKVCHRQRGGTAQMNCIIV</sequence>
<accession>A0A433QM79</accession>
<organism evidence="2 3">
    <name type="scientific">Jimgerdemannia flammicorona</name>
    <dbReference type="NCBI Taxonomy" id="994334"/>
    <lineage>
        <taxon>Eukaryota</taxon>
        <taxon>Fungi</taxon>
        <taxon>Fungi incertae sedis</taxon>
        <taxon>Mucoromycota</taxon>
        <taxon>Mucoromycotina</taxon>
        <taxon>Endogonomycetes</taxon>
        <taxon>Endogonales</taxon>
        <taxon>Endogonaceae</taxon>
        <taxon>Jimgerdemannia</taxon>
    </lineage>
</organism>
<keyword evidence="3" id="KW-1185">Reference proteome</keyword>
<gene>
    <name evidence="2" type="ORF">BC938DRAFT_478817</name>
</gene>
<reference evidence="2 3" key="1">
    <citation type="journal article" date="2018" name="New Phytol.">
        <title>Phylogenomics of Endogonaceae and evolution of mycorrhizas within Mucoromycota.</title>
        <authorList>
            <person name="Chang Y."/>
            <person name="Desiro A."/>
            <person name="Na H."/>
            <person name="Sandor L."/>
            <person name="Lipzen A."/>
            <person name="Clum A."/>
            <person name="Barry K."/>
            <person name="Grigoriev I.V."/>
            <person name="Martin F.M."/>
            <person name="Stajich J.E."/>
            <person name="Smith M.E."/>
            <person name="Bonito G."/>
            <person name="Spatafora J.W."/>
        </authorList>
    </citation>
    <scope>NUCLEOTIDE SEQUENCE [LARGE SCALE GENOMIC DNA]</scope>
    <source>
        <strain evidence="2 3">AD002</strain>
    </source>
</reference>
<evidence type="ECO:0000313" key="3">
    <source>
        <dbReference type="Proteomes" id="UP000274822"/>
    </source>
</evidence>
<dbReference type="Proteomes" id="UP000274822">
    <property type="component" value="Unassembled WGS sequence"/>
</dbReference>
<dbReference type="AlphaFoldDB" id="A0A433QM79"/>
<comment type="caution">
    <text evidence="2">The sequence shown here is derived from an EMBL/GenBank/DDBJ whole genome shotgun (WGS) entry which is preliminary data.</text>
</comment>
<protein>
    <submittedName>
        <fullName evidence="2">Uncharacterized protein</fullName>
    </submittedName>
</protein>
<feature type="region of interest" description="Disordered" evidence="1">
    <location>
        <begin position="44"/>
        <end position="76"/>
    </location>
</feature>
<dbReference type="EMBL" id="RBNJ01003476">
    <property type="protein sequence ID" value="RUS30884.1"/>
    <property type="molecule type" value="Genomic_DNA"/>
</dbReference>